<reference evidence="1 2" key="1">
    <citation type="submission" date="2024-11" db="EMBL/GenBank/DDBJ databases">
        <title>Using genomics to understand microbial adaptation to soil warming.</title>
        <authorList>
            <person name="Deangelis K.M. PhD."/>
        </authorList>
    </citation>
    <scope>NUCLEOTIDE SEQUENCE [LARGE SCALE GENOMIC DNA]</scope>
    <source>
        <strain evidence="1 2">GAS97</strain>
    </source>
</reference>
<evidence type="ECO:0000313" key="1">
    <source>
        <dbReference type="EMBL" id="MFK4448366.1"/>
    </source>
</evidence>
<protein>
    <submittedName>
        <fullName evidence="1">Uncharacterized protein</fullName>
    </submittedName>
</protein>
<evidence type="ECO:0000313" key="2">
    <source>
        <dbReference type="Proteomes" id="UP001620514"/>
    </source>
</evidence>
<dbReference type="EMBL" id="JBIYDN010000049">
    <property type="protein sequence ID" value="MFK4448366.1"/>
    <property type="molecule type" value="Genomic_DNA"/>
</dbReference>
<gene>
    <name evidence="1" type="ORF">ABH943_008410</name>
</gene>
<accession>A0ABW8N029</accession>
<dbReference type="Proteomes" id="UP001620514">
    <property type="component" value="Unassembled WGS sequence"/>
</dbReference>
<organism evidence="1 2">
    <name type="scientific">Caballeronia udeis</name>
    <dbReference type="NCBI Taxonomy" id="1232866"/>
    <lineage>
        <taxon>Bacteria</taxon>
        <taxon>Pseudomonadati</taxon>
        <taxon>Pseudomonadota</taxon>
        <taxon>Betaproteobacteria</taxon>
        <taxon>Burkholderiales</taxon>
        <taxon>Burkholderiaceae</taxon>
        <taxon>Caballeronia</taxon>
    </lineage>
</organism>
<name>A0ABW8N029_9BURK</name>
<keyword evidence="2" id="KW-1185">Reference proteome</keyword>
<comment type="caution">
    <text evidence="1">The sequence shown here is derived from an EMBL/GenBank/DDBJ whole genome shotgun (WGS) entry which is preliminary data.</text>
</comment>
<sequence length="37" mass="3895">MVIKPPSGVVCEGDIPTREAARGNTAEFHVVSLQASK</sequence>
<proteinExistence type="predicted"/>